<feature type="compositionally biased region" description="Low complexity" evidence="1">
    <location>
        <begin position="1548"/>
        <end position="1588"/>
    </location>
</feature>
<feature type="compositionally biased region" description="Basic and acidic residues" evidence="1">
    <location>
        <begin position="190"/>
        <end position="226"/>
    </location>
</feature>
<protein>
    <submittedName>
        <fullName evidence="2">Uncharacterized protein</fullName>
    </submittedName>
</protein>
<feature type="region of interest" description="Disordered" evidence="1">
    <location>
        <begin position="931"/>
        <end position="1035"/>
    </location>
</feature>
<dbReference type="VEuPathDB" id="ToxoDB:TGP89_277540"/>
<feature type="compositionally biased region" description="Polar residues" evidence="1">
    <location>
        <begin position="1794"/>
        <end position="1808"/>
    </location>
</feature>
<evidence type="ECO:0000313" key="3">
    <source>
        <dbReference type="Proteomes" id="UP000028828"/>
    </source>
</evidence>
<feature type="region of interest" description="Disordered" evidence="1">
    <location>
        <begin position="1878"/>
        <end position="1910"/>
    </location>
</feature>
<feature type="region of interest" description="Disordered" evidence="1">
    <location>
        <begin position="819"/>
        <end position="839"/>
    </location>
</feature>
<feature type="compositionally biased region" description="Low complexity" evidence="1">
    <location>
        <begin position="2102"/>
        <end position="2115"/>
    </location>
</feature>
<feature type="region of interest" description="Disordered" evidence="1">
    <location>
        <begin position="1151"/>
        <end position="1173"/>
    </location>
</feature>
<feature type="compositionally biased region" description="Low complexity" evidence="1">
    <location>
        <begin position="792"/>
        <end position="802"/>
    </location>
</feature>
<feature type="compositionally biased region" description="Basic residues" evidence="1">
    <location>
        <begin position="462"/>
        <end position="471"/>
    </location>
</feature>
<feature type="compositionally biased region" description="Basic and acidic residues" evidence="1">
    <location>
        <begin position="2267"/>
        <end position="2280"/>
    </location>
</feature>
<feature type="region of interest" description="Disordered" evidence="1">
    <location>
        <begin position="2098"/>
        <end position="2123"/>
    </location>
</feature>
<feature type="compositionally biased region" description="Basic and acidic residues" evidence="1">
    <location>
        <begin position="707"/>
        <end position="723"/>
    </location>
</feature>
<feature type="compositionally biased region" description="Basic and acidic residues" evidence="1">
    <location>
        <begin position="2175"/>
        <end position="2191"/>
    </location>
</feature>
<reference evidence="2 3" key="1">
    <citation type="submission" date="2014-03" db="EMBL/GenBank/DDBJ databases">
        <authorList>
            <person name="Sibley D."/>
            <person name="Venepally P."/>
            <person name="Karamycheva S."/>
            <person name="Hadjithomas M."/>
            <person name="Khan A."/>
            <person name="Brunk B."/>
            <person name="Roos D."/>
            <person name="Caler E."/>
            <person name="Lorenzi H."/>
        </authorList>
    </citation>
    <scope>NUCLEOTIDE SEQUENCE [LARGE SCALE GENOMIC DNA]</scope>
    <source>
        <strain evidence="3">p89</strain>
    </source>
</reference>
<feature type="compositionally biased region" description="Basic and acidic residues" evidence="1">
    <location>
        <begin position="1339"/>
        <end position="1350"/>
    </location>
</feature>
<feature type="compositionally biased region" description="Basic and acidic residues" evidence="1">
    <location>
        <begin position="674"/>
        <end position="699"/>
    </location>
</feature>
<feature type="compositionally biased region" description="Basic and acidic residues" evidence="1">
    <location>
        <begin position="298"/>
        <end position="308"/>
    </location>
</feature>
<feature type="region of interest" description="Disordered" evidence="1">
    <location>
        <begin position="1721"/>
        <end position="1825"/>
    </location>
</feature>
<feature type="compositionally biased region" description="Low complexity" evidence="1">
    <location>
        <begin position="1518"/>
        <end position="1535"/>
    </location>
</feature>
<feature type="compositionally biased region" description="Polar residues" evidence="1">
    <location>
        <begin position="1284"/>
        <end position="1293"/>
    </location>
</feature>
<feature type="region of interest" description="Disordered" evidence="1">
    <location>
        <begin position="1943"/>
        <end position="1975"/>
    </location>
</feature>
<accession>A0A086JJS4</accession>
<feature type="compositionally biased region" description="Basic and acidic residues" evidence="1">
    <location>
        <begin position="95"/>
        <end position="108"/>
    </location>
</feature>
<feature type="compositionally biased region" description="Basic and acidic residues" evidence="1">
    <location>
        <begin position="472"/>
        <end position="496"/>
    </location>
</feature>
<comment type="caution">
    <text evidence="2">The sequence shown here is derived from an EMBL/GenBank/DDBJ whole genome shotgun (WGS) entry which is preliminary data.</text>
</comment>
<feature type="region of interest" description="Disordered" evidence="1">
    <location>
        <begin position="668"/>
        <end position="739"/>
    </location>
</feature>
<feature type="region of interest" description="Disordered" evidence="1">
    <location>
        <begin position="2141"/>
        <end position="2292"/>
    </location>
</feature>
<feature type="compositionally biased region" description="Low complexity" evidence="1">
    <location>
        <begin position="58"/>
        <end position="85"/>
    </location>
</feature>
<feature type="compositionally biased region" description="Basic and acidic residues" evidence="1">
    <location>
        <begin position="425"/>
        <end position="450"/>
    </location>
</feature>
<feature type="compositionally biased region" description="Low complexity" evidence="1">
    <location>
        <begin position="1444"/>
        <end position="1485"/>
    </location>
</feature>
<feature type="region of interest" description="Disordered" evidence="1">
    <location>
        <begin position="554"/>
        <end position="603"/>
    </location>
</feature>
<feature type="non-terminal residue" evidence="2">
    <location>
        <position position="2330"/>
    </location>
</feature>
<dbReference type="Proteomes" id="UP000028828">
    <property type="component" value="Unassembled WGS sequence"/>
</dbReference>
<feature type="region of interest" description="Disordered" evidence="1">
    <location>
        <begin position="1548"/>
        <end position="1685"/>
    </location>
</feature>
<feature type="compositionally biased region" description="Basic and acidic residues" evidence="1">
    <location>
        <begin position="1434"/>
        <end position="1443"/>
    </location>
</feature>
<gene>
    <name evidence="2" type="ORF">TGP89_277540</name>
</gene>
<feature type="compositionally biased region" description="Basic and acidic residues" evidence="1">
    <location>
        <begin position="1727"/>
        <end position="1743"/>
    </location>
</feature>
<feature type="compositionally biased region" description="Acidic residues" evidence="1">
    <location>
        <begin position="1674"/>
        <end position="1685"/>
    </location>
</feature>
<evidence type="ECO:0000313" key="2">
    <source>
        <dbReference type="EMBL" id="KFG32392.1"/>
    </source>
</evidence>
<sequence>MQRMTAFALIVLDEEETEESSANSELCRFEGISVESGDDREEHPRAERERADPSDFQVSPFSCRASSSSRVPSASALRSSAPPSVDSASLLTKKRVQEGGEDRGETGEGRTGGGRGREEEAREAGGGRSEDAAVTGEKRERGQSLQGLRREAEQREREAEQGGQTGGQRTIRGARSEGHNGAARTTGTMEIRDDDRSADKSAKAGEQRKREQACRREAESLGDERINRKRKKESTRLGPARGDTQVAKSGLEDDAGRIPVVRALEASPRQTKTKETSEIENAPDDALGKAAGRAQAEPAEKSGSETKENALTVQNEREFDEANGAKRKRKRTQEKEGASGGTRTAGESPRQGRAADGDVPEEPEQRRRQKRGKANSDKTTRLKKPQLQRSTEKERTHRRDQRRPALRERDDASRDENAFPLEETPETRANGDFDRGDAERGGGFRTKETQGEENERDEGGRGKKTMNRRGRERGERETESREESEVVQDTESRDSQRQPGMHQENGGENDDAVEREGETPACTVEGRTCGIEWHVYSFGPNQEGDPAVRATILPPSTASRRRRGSNAKRQDSSLSAGPPSSSSSSSRCRGSKKQNVEADANRIPAKAALSASRFLQAISFLPQDPMEAAALARRARERLLTIAQTQEALRREQRRLLAFLWRMQQRPLSLSETQRSHERARASLDEKDDSREAAQRHAGDPQGGQEASDREAETPRETGRDAEVTTEFAAETPGEEGGLDALLSSLSSWVLYPDEQQLLRLQMDRISCLFSTTSPRGPPAPDKSPSHNPTLSTFSSSSSSSCPSSCSSSSLSASSTLSSSSSATSSSASSSFSSSSSSSPECVVATGLSSSLSSAPSASVAHAPSSAGATASVAPASAPLSSASSAFSSASLSVHLQSASASPARAPQSPLPPDLRPSLWALATGRAASRRLGLAPPARATSHAAGRSARAREEASRASAESQTDDARSDCEEASTDEDTPTLEDEDQASDLASDSEDFASCKEKAKCDRRENATGEEGGNAKTAKAREGTLRGSNHMAGLLRSCMQMRSARDEQEEFLLVGGECHALAGPVISALKEESGENAWGEMPKKLHAHQTQDTECATRGPACKSSLSFSSSSSSPFSSAAPCSSSAASSPRLCYASSPASSPTSASSSSASSSSSPSPSSSALSSSSSSSSLVLEAAGLVEGVEDDCVSSWLSRIPSQVEAFFPSPLRQLQFARRQSLSSIARASEELRKQGEEAWRRGESAEGLGFFFFHLFLEKVQARARDGAACTCAFCEPTPNSQWTDSSSQATAEAAEKRETKMEERAAPEEEAGSLAEGETGTGRLRNGRGDLGAEPEKGEEKKRTEIIGGQGRAMTHRHTTEASGDHSGGGPAGKGETKNSYERLEEEAMAGRGKQRRREIEKLGAGRLCQSHSPEQGQLPQDVANDTSEQDRTSEKYSRSSSSSSVPVTSYSSVSPSSTSSSSSSSSSSSFSLPSWLTLSTGSLPPREEAPGSDLRLHAEPNEVQNAHPKTPPASLVSAASPAAPEETLSASLLSASAWASSLPSCAPRWSPREAAGAGEVGARTVSSSPKSSVSVSASSFLSVEEEAAEDEISRASHLPEGRNRHPRAQGETSTGGAPACEAACDGDRRDTVRDAPDPTTGVSEDGGACAGDVEAAAETKASDREEEAREEFEDSSEVEELTCVIIGERRRGASEACSHARDAAHADKQAIQMHRVGANEGDARKEAAKNTKKDGTRYRKVVSPPDESRERSVAALSQTRPTEEVGKTFTQEERTQEARTDVIYVEGSDSSSSPRTASQVSLKQCLGSQGPEEENDLCPQTDADVSVRCGDEQGQLTEAAARCDSQEAKANENAFQWADRTVVSEANVCQKTSIPQPRHASPSGCAEDLSSRPLSTPHASPGLKSSLRGISEDLKGLAALPLLDRLKARLQGGASLSVNQQVTESRETSRSDSSFQDANEDASDGVPLSPTAGYQFQPRACLSTFHGSSLSDSTSVTCSSSLSSSSSLPCSSSVRSAAFSSVLCEIDWSSADARLLSEFRRHFGLKKSLPEPLLRRMLHRICIYLVTHDLYPLAALPPFDFLHPKPSSNEQVSQTAAACSAEEAPAGDAETATATLSQRPAPIWKAAPASSSFASSFAPSFAPSASSPSPPLSPQHTTVRNEVGGVCLHGDRGADTDDCGDERRSRPAGAHDNAKREAERGRRKSPPGRLAQLETGDSGDNSRGRRDEETETAKTGGEKNPERAPATNSQKASKRGATAGRRREAREGEAEEGKSKKKRKTAEKREVELSAEAIQAAIVDHDQLYEKFLTHQSVALRDVYLYLR</sequence>
<feature type="compositionally biased region" description="Low complexity" evidence="1">
    <location>
        <begin position="572"/>
        <end position="588"/>
    </location>
</feature>
<feature type="compositionally biased region" description="Basic and acidic residues" evidence="1">
    <location>
        <begin position="1597"/>
        <end position="1609"/>
    </location>
</feature>
<feature type="compositionally biased region" description="Basic and acidic residues" evidence="1">
    <location>
        <begin position="1491"/>
        <end position="1506"/>
    </location>
</feature>
<feature type="region of interest" description="Disordered" evidence="1">
    <location>
        <begin position="770"/>
        <end position="802"/>
    </location>
</feature>
<feature type="compositionally biased region" description="Basic and acidic residues" evidence="1">
    <location>
        <begin position="2226"/>
        <end position="2248"/>
    </location>
</feature>
<feature type="compositionally biased region" description="Basic and acidic residues" evidence="1">
    <location>
        <begin position="115"/>
        <end position="160"/>
    </location>
</feature>
<evidence type="ECO:0000256" key="1">
    <source>
        <dbReference type="SAM" id="MobiDB-lite"/>
    </source>
</evidence>
<feature type="compositionally biased region" description="Low complexity" evidence="1">
    <location>
        <begin position="938"/>
        <end position="948"/>
    </location>
</feature>
<feature type="region of interest" description="Disordered" evidence="1">
    <location>
        <begin position="14"/>
        <end position="523"/>
    </location>
</feature>
<feature type="compositionally biased region" description="Acidic residues" evidence="1">
    <location>
        <begin position="972"/>
        <end position="998"/>
    </location>
</feature>
<proteinExistence type="predicted"/>
<name>A0A086JJS4_TOXGO</name>
<feature type="compositionally biased region" description="Basic and acidic residues" evidence="1">
    <location>
        <begin position="1298"/>
        <end position="1312"/>
    </location>
</feature>
<feature type="compositionally biased region" description="Basic and acidic residues" evidence="1">
    <location>
        <begin position="1000"/>
        <end position="1014"/>
    </location>
</feature>
<feature type="compositionally biased region" description="Basic and acidic residues" evidence="1">
    <location>
        <begin position="40"/>
        <end position="53"/>
    </location>
</feature>
<feature type="compositionally biased region" description="Basic and acidic residues" evidence="1">
    <location>
        <begin position="1631"/>
        <end position="1642"/>
    </location>
</feature>
<feature type="compositionally biased region" description="Basic and acidic residues" evidence="1">
    <location>
        <begin position="1767"/>
        <end position="1786"/>
    </location>
</feature>
<feature type="compositionally biased region" description="Basic and acidic residues" evidence="1">
    <location>
        <begin position="390"/>
        <end position="417"/>
    </location>
</feature>
<feature type="region of interest" description="Disordered" evidence="1">
    <location>
        <begin position="1284"/>
        <end position="1535"/>
    </location>
</feature>
<dbReference type="EMBL" id="AEYI02001860">
    <property type="protein sequence ID" value="KFG32392.1"/>
    <property type="molecule type" value="Genomic_DNA"/>
</dbReference>
<organism evidence="2 3">
    <name type="scientific">Toxoplasma gondii p89</name>
    <dbReference type="NCBI Taxonomy" id="943119"/>
    <lineage>
        <taxon>Eukaryota</taxon>
        <taxon>Sar</taxon>
        <taxon>Alveolata</taxon>
        <taxon>Apicomplexa</taxon>
        <taxon>Conoidasida</taxon>
        <taxon>Coccidia</taxon>
        <taxon>Eucoccidiorida</taxon>
        <taxon>Eimeriorina</taxon>
        <taxon>Sarcocystidae</taxon>
        <taxon>Toxoplasma</taxon>
    </lineage>
</organism>
<feature type="compositionally biased region" description="Low complexity" evidence="1">
    <location>
        <begin position="2141"/>
        <end position="2153"/>
    </location>
</feature>
<dbReference type="OrthoDB" id="5576441at2759"/>
<feature type="compositionally biased region" description="Polar residues" evidence="1">
    <location>
        <begin position="1415"/>
        <end position="1432"/>
    </location>
</feature>